<evidence type="ECO:0000313" key="1">
    <source>
        <dbReference type="EMBL" id="KAI7984717.1"/>
    </source>
</evidence>
<keyword evidence="1" id="KW-0413">Isomerase</keyword>
<name>A0ACC0F7P5_9ERIC</name>
<dbReference type="Proteomes" id="UP001060215">
    <property type="component" value="Chromosome 15"/>
</dbReference>
<accession>A0ACC0F7P5</accession>
<reference evidence="1 2" key="1">
    <citation type="journal article" date="2022" name="Plant J.">
        <title>Chromosome-level genome of Camellia lanceoleosa provides a valuable resource for understanding genome evolution and self-incompatibility.</title>
        <authorList>
            <person name="Gong W."/>
            <person name="Xiao S."/>
            <person name="Wang L."/>
            <person name="Liao Z."/>
            <person name="Chang Y."/>
            <person name="Mo W."/>
            <person name="Hu G."/>
            <person name="Li W."/>
            <person name="Zhao G."/>
            <person name="Zhu H."/>
            <person name="Hu X."/>
            <person name="Ji K."/>
            <person name="Xiang X."/>
            <person name="Song Q."/>
            <person name="Yuan D."/>
            <person name="Jin S."/>
            <person name="Zhang L."/>
        </authorList>
    </citation>
    <scope>NUCLEOTIDE SEQUENCE [LARGE SCALE GENOMIC DNA]</scope>
    <source>
        <strain evidence="1">SQ_2022a</strain>
    </source>
</reference>
<keyword evidence="2" id="KW-1185">Reference proteome</keyword>
<protein>
    <submittedName>
        <fullName evidence="1">Peptidyl-prolyl cis-trans isomerase NIMA-interacting 4</fullName>
    </submittedName>
</protein>
<sequence length="186" mass="19654">MKSVIGLVNRIQKACTVLGNYGADNALPTLWDSFPTIVVVGGQAKESGGKGKGKGKEKQAVGGSDDNASKSKGKSAKTDGLGTCPYVKARHILYEKQGKINEAYKKLQDCWKSNGDKVPPAEFAKLAAEYSECPSGKKGGDLGWFPQGKMAGPFQDLAFSTPVGATTAPFKSTHGYHIILSEGKKT</sequence>
<evidence type="ECO:0000313" key="2">
    <source>
        <dbReference type="Proteomes" id="UP001060215"/>
    </source>
</evidence>
<organism evidence="1 2">
    <name type="scientific">Camellia lanceoleosa</name>
    <dbReference type="NCBI Taxonomy" id="1840588"/>
    <lineage>
        <taxon>Eukaryota</taxon>
        <taxon>Viridiplantae</taxon>
        <taxon>Streptophyta</taxon>
        <taxon>Embryophyta</taxon>
        <taxon>Tracheophyta</taxon>
        <taxon>Spermatophyta</taxon>
        <taxon>Magnoliopsida</taxon>
        <taxon>eudicotyledons</taxon>
        <taxon>Gunneridae</taxon>
        <taxon>Pentapetalae</taxon>
        <taxon>asterids</taxon>
        <taxon>Ericales</taxon>
        <taxon>Theaceae</taxon>
        <taxon>Camellia</taxon>
    </lineage>
</organism>
<comment type="caution">
    <text evidence="1">The sequence shown here is derived from an EMBL/GenBank/DDBJ whole genome shotgun (WGS) entry which is preliminary data.</text>
</comment>
<dbReference type="EMBL" id="CM045772">
    <property type="protein sequence ID" value="KAI7984717.1"/>
    <property type="molecule type" value="Genomic_DNA"/>
</dbReference>
<proteinExistence type="predicted"/>
<gene>
    <name evidence="1" type="ORF">LOK49_LG14G00633</name>
</gene>